<name>A0A0P1EA44_9RHOB</name>
<accession>A0A0P1EA44</accession>
<gene>
    <name evidence="1" type="ORF">RUM4293_04362</name>
</gene>
<proteinExistence type="predicted"/>
<sequence length="167" mass="17980">MHLEIGKSDSRFANGAVSRASRERQICDAAKLAEAAFSELTAVAGRAPDMAASNGQVFQVFRWYFLSAYCTRLLANAAHRLERQTLQVSMDVFSAVRMVLPDAEVEASMALAQGEVTTPAAARLNKIGCRGHSAGWIAAKLNQQGRDIPTEIKSSLAGALSASERRI</sequence>
<evidence type="ECO:0000313" key="1">
    <source>
        <dbReference type="EMBL" id="CUH45447.1"/>
    </source>
</evidence>
<dbReference type="AlphaFoldDB" id="A0A0P1EA44"/>
<dbReference type="Proteomes" id="UP000050786">
    <property type="component" value="Unassembled WGS sequence"/>
</dbReference>
<organism evidence="1 2">
    <name type="scientific">Ruegeria atlantica</name>
    <dbReference type="NCBI Taxonomy" id="81569"/>
    <lineage>
        <taxon>Bacteria</taxon>
        <taxon>Pseudomonadati</taxon>
        <taxon>Pseudomonadota</taxon>
        <taxon>Alphaproteobacteria</taxon>
        <taxon>Rhodobacterales</taxon>
        <taxon>Roseobacteraceae</taxon>
        <taxon>Ruegeria</taxon>
    </lineage>
</organism>
<keyword evidence="2" id="KW-1185">Reference proteome</keyword>
<dbReference type="RefSeq" id="WP_058275365.1">
    <property type="nucleotide sequence ID" value="NZ_CYPS01000067.1"/>
</dbReference>
<dbReference type="EMBL" id="CYPS01000067">
    <property type="protein sequence ID" value="CUH45447.1"/>
    <property type="molecule type" value="Genomic_DNA"/>
</dbReference>
<protein>
    <submittedName>
        <fullName evidence="1">Uncharacterized protein</fullName>
    </submittedName>
</protein>
<evidence type="ECO:0000313" key="2">
    <source>
        <dbReference type="Proteomes" id="UP000050786"/>
    </source>
</evidence>
<reference evidence="2" key="1">
    <citation type="submission" date="2015-09" db="EMBL/GenBank/DDBJ databases">
        <authorList>
            <person name="Rodrigo-Torres L."/>
            <person name="Arahal D.R."/>
        </authorList>
    </citation>
    <scope>NUCLEOTIDE SEQUENCE [LARGE SCALE GENOMIC DNA]</scope>
    <source>
        <strain evidence="2">CECT 4293</strain>
    </source>
</reference>